<keyword evidence="1" id="KW-0732">Signal</keyword>
<evidence type="ECO:0000313" key="3">
    <source>
        <dbReference type="Proteomes" id="UP001175227"/>
    </source>
</evidence>
<dbReference type="EMBL" id="JAUEPR010000005">
    <property type="protein sequence ID" value="KAK0484999.1"/>
    <property type="molecule type" value="Genomic_DNA"/>
</dbReference>
<protein>
    <submittedName>
        <fullName evidence="2">Uncharacterized protein</fullName>
    </submittedName>
</protein>
<feature type="chain" id="PRO_5041292136" evidence="1">
    <location>
        <begin position="18"/>
        <end position="609"/>
    </location>
</feature>
<gene>
    <name evidence="2" type="ORF">IW261DRAFT_1669573</name>
</gene>
<accession>A0AA39PK10</accession>
<name>A0AA39PK10_9AGAR</name>
<evidence type="ECO:0000313" key="2">
    <source>
        <dbReference type="EMBL" id="KAK0484999.1"/>
    </source>
</evidence>
<proteinExistence type="predicted"/>
<comment type="caution">
    <text evidence="2">The sequence shown here is derived from an EMBL/GenBank/DDBJ whole genome shotgun (WGS) entry which is preliminary data.</text>
</comment>
<evidence type="ECO:0000256" key="1">
    <source>
        <dbReference type="SAM" id="SignalP"/>
    </source>
</evidence>
<dbReference type="AlphaFoldDB" id="A0AA39PK10"/>
<organism evidence="2 3">
    <name type="scientific">Armillaria novae-zelandiae</name>
    <dbReference type="NCBI Taxonomy" id="153914"/>
    <lineage>
        <taxon>Eukaryota</taxon>
        <taxon>Fungi</taxon>
        <taxon>Dikarya</taxon>
        <taxon>Basidiomycota</taxon>
        <taxon>Agaricomycotina</taxon>
        <taxon>Agaricomycetes</taxon>
        <taxon>Agaricomycetidae</taxon>
        <taxon>Agaricales</taxon>
        <taxon>Marasmiineae</taxon>
        <taxon>Physalacriaceae</taxon>
        <taxon>Armillaria</taxon>
    </lineage>
</organism>
<feature type="signal peptide" evidence="1">
    <location>
        <begin position="1"/>
        <end position="17"/>
    </location>
</feature>
<keyword evidence="3" id="KW-1185">Reference proteome</keyword>
<reference evidence="2" key="1">
    <citation type="submission" date="2023-06" db="EMBL/GenBank/DDBJ databases">
        <authorList>
            <consortium name="Lawrence Berkeley National Laboratory"/>
            <person name="Ahrendt S."/>
            <person name="Sahu N."/>
            <person name="Indic B."/>
            <person name="Wong-Bajracharya J."/>
            <person name="Merenyi Z."/>
            <person name="Ke H.-M."/>
            <person name="Monk M."/>
            <person name="Kocsube S."/>
            <person name="Drula E."/>
            <person name="Lipzen A."/>
            <person name="Balint B."/>
            <person name="Henrissat B."/>
            <person name="Andreopoulos B."/>
            <person name="Martin F.M."/>
            <person name="Harder C.B."/>
            <person name="Rigling D."/>
            <person name="Ford K.L."/>
            <person name="Foster G.D."/>
            <person name="Pangilinan J."/>
            <person name="Papanicolaou A."/>
            <person name="Barry K."/>
            <person name="LaButti K."/>
            <person name="Viragh M."/>
            <person name="Koriabine M."/>
            <person name="Yan M."/>
            <person name="Riley R."/>
            <person name="Champramary S."/>
            <person name="Plett K.L."/>
            <person name="Tsai I.J."/>
            <person name="Slot J."/>
            <person name="Sipos G."/>
            <person name="Plett J."/>
            <person name="Nagy L.G."/>
            <person name="Grigoriev I.V."/>
        </authorList>
    </citation>
    <scope>NUCLEOTIDE SEQUENCE</scope>
    <source>
        <strain evidence="2">ICMP 16352</strain>
    </source>
</reference>
<sequence length="609" mass="69970">MIFALIPLAALIAPALAGTISARKEDSIQARDWAPWTPGWSWPGTSDTCHPSVPENCPCLTQPVCGSGGLIKCPEPTCDYSGYNWRPVYEDWNGWNGWKKNPYSTGYVNKDTYEIDCKNLCLANEGCNSCQGKSYFYTLEEAAEVFICALFEEIIDITTWEDDCDDWNDWSTWGFSLISTHSLRQAGCMNIYGRMYGLMLYRFITPRLWRGNLALFLSLPMILRHLALRIRPLLQRRLISHKSFTDTHKLCTIRVDNIPNGYDISRVLKSIKANPVERLVADKKCLIIRFLSYEMAMRCIEENDGVDGMALRLIGQISDRSAFLVAAVGYGITRTCIVENIPPGIRSGGLKTMITQDKPMEYWNLNKKNFRAEMRFMDVYHAWLASAAVNQNSTLNQCRLTYTDEDDYYMFPEWFAPQELNQSYVRRIVAISNIQSGMYKTCWEWTQEFDKISPTLVYNGYWPGRNEMLLTFATSVAAQQFVDIFQTLADSLPVQLKVEEDVRDPINRSLITALSLGASRKIVVEMDQGHLREWDEHIKSYGAVRRVSTHWSNTTSRGEVVYEFDSLFKAMRALFVLAKRGKRLPQFQGVRLNFYGAKHLEPVEIMQRW</sequence>
<dbReference type="Proteomes" id="UP001175227">
    <property type="component" value="Unassembled WGS sequence"/>
</dbReference>